<organism evidence="1 2">
    <name type="scientific">Geobacter sulfurreducens (strain ATCC 51573 / DSM 12127 / PCA)</name>
    <dbReference type="NCBI Taxonomy" id="243231"/>
    <lineage>
        <taxon>Bacteria</taxon>
        <taxon>Pseudomonadati</taxon>
        <taxon>Thermodesulfobacteriota</taxon>
        <taxon>Desulfuromonadia</taxon>
        <taxon>Geobacterales</taxon>
        <taxon>Geobacteraceae</taxon>
        <taxon>Geobacter</taxon>
    </lineage>
</organism>
<dbReference type="SMR" id="Q74FW7"/>
<dbReference type="Proteomes" id="UP000000577">
    <property type="component" value="Chromosome"/>
</dbReference>
<dbReference type="Gene3D" id="3.90.550.10">
    <property type="entry name" value="Spore Coat Polysaccharide Biosynthesis Protein SpsA, Chain A"/>
    <property type="match status" value="1"/>
</dbReference>
<evidence type="ECO:0000313" key="1">
    <source>
        <dbReference type="EMBL" id="AAR33817.1"/>
    </source>
</evidence>
<dbReference type="InterPro" id="IPR029044">
    <property type="entry name" value="Nucleotide-diphossugar_trans"/>
</dbReference>
<dbReference type="HOGENOM" id="CLU_075662_1_0_7"/>
<dbReference type="NCBIfam" id="TIGR04282">
    <property type="entry name" value="glyco_like_cofC"/>
    <property type="match status" value="1"/>
</dbReference>
<reference evidence="1 2" key="1">
    <citation type="journal article" date="2003" name="Science">
        <title>Genome of Geobacter sulfurreducens: metal reduction in subsurface environments.</title>
        <authorList>
            <person name="Methe B.A."/>
            <person name="Nelson K.E."/>
            <person name="Eisen J.A."/>
            <person name="Paulsen I.T."/>
            <person name="Nelson W."/>
            <person name="Heidelberg J.F."/>
            <person name="Wu D."/>
            <person name="Wu M."/>
            <person name="Ward N."/>
            <person name="Beanan M.J."/>
            <person name="Dodson R.J."/>
            <person name="Madupu R."/>
            <person name="Brinkac L.M."/>
            <person name="Daugherty S.C."/>
            <person name="DeBoy R.T."/>
            <person name="Durkin A.S."/>
            <person name="Gwinn M."/>
            <person name="Kolonay J.F."/>
            <person name="Sullivan S.A."/>
            <person name="Haft D.H."/>
            <person name="Selengut J."/>
            <person name="Davidsen T.M."/>
            <person name="Zafar N."/>
            <person name="White O."/>
            <person name="Tran B."/>
            <person name="Romero C."/>
            <person name="Forberger H.A."/>
            <person name="Weidman J."/>
            <person name="Khouri H."/>
            <person name="Feldblyum T.V."/>
            <person name="Utterback T.R."/>
            <person name="Van Aken S.E."/>
            <person name="Lovley D.R."/>
            <person name="Fraser C.M."/>
        </authorList>
    </citation>
    <scope>NUCLEOTIDE SEQUENCE [LARGE SCALE GENOMIC DNA]</scope>
    <source>
        <strain evidence="2">ATCC 51573 / DSM 12127 / PCA</strain>
    </source>
</reference>
<dbReference type="PANTHER" id="PTHR36529:SF1">
    <property type="entry name" value="GLYCOSYLTRANSFERASE"/>
    <property type="match status" value="1"/>
</dbReference>
<dbReference type="PATRIC" id="fig|243231.5.peg.484"/>
<gene>
    <name evidence="1" type="ordered locus">GSU0485</name>
</gene>
<accession>Q74FW7</accession>
<dbReference type="InterPro" id="IPR018641">
    <property type="entry name" value="Trfase_1_rSAM/seldom-assoc"/>
</dbReference>
<sequence>MSAVNPLPMSLQPCRKALMIFAKRPMAGRVKTRLTPPLSPGDAAELYRRMLLDILAKCARMVGVDLLLFYEPGEGSGRFFEEAAPGWACRPQEGGDLGARLDSAFRLAFGEGYGEVAVIGTDSPDLPEEYVRLAFDLLDHRAVDAVYGPSEDGGYYLLALKQHRPELFRDIPWSTGEVLEHSLARAKAVGVRVELLPVWYDVDSIADLWRPGLAGAGTVAPLTAEFVSGLISAHPPDTPPPAGER</sequence>
<dbReference type="eggNOG" id="COG3222">
    <property type="taxonomic scope" value="Bacteria"/>
</dbReference>
<proteinExistence type="predicted"/>
<evidence type="ECO:0008006" key="3">
    <source>
        <dbReference type="Google" id="ProtNLM"/>
    </source>
</evidence>
<dbReference type="InParanoid" id="Q74FW7"/>
<dbReference type="STRING" id="243231.GSU0485"/>
<dbReference type="AlphaFoldDB" id="Q74FW7"/>
<protein>
    <recommendedName>
        <fullName evidence="3">Glycosyltransferase</fullName>
    </recommendedName>
</protein>
<dbReference type="PANTHER" id="PTHR36529">
    <property type="entry name" value="SLL1095 PROTEIN"/>
    <property type="match status" value="1"/>
</dbReference>
<evidence type="ECO:0000313" key="2">
    <source>
        <dbReference type="Proteomes" id="UP000000577"/>
    </source>
</evidence>
<dbReference type="DNASU" id="2686181"/>
<keyword evidence="2" id="KW-1185">Reference proteome</keyword>
<dbReference type="EMBL" id="AE017180">
    <property type="protein sequence ID" value="AAR33817.1"/>
    <property type="molecule type" value="Genomic_DNA"/>
</dbReference>
<dbReference type="KEGG" id="gsu:GSU0485"/>
<name>Q74FW7_GEOSL</name>
<dbReference type="EnsemblBacteria" id="AAR33817">
    <property type="protein sequence ID" value="AAR33817"/>
    <property type="gene ID" value="GSU0485"/>
</dbReference>
<reference evidence="1 2" key="2">
    <citation type="journal article" date="2012" name="BMC Genomics">
        <title>Comparative genomic analysis of Geobacter sulfurreducens KN400, a strain with enhanced capacity for extracellular electron transfer and electricity production.</title>
        <authorList>
            <person name="Butler J.E."/>
            <person name="Young N.D."/>
            <person name="Aklujkar M."/>
            <person name="Lovley D.R."/>
        </authorList>
    </citation>
    <scope>NUCLEOTIDE SEQUENCE [LARGE SCALE GENOMIC DNA]</scope>
    <source>
        <strain evidence="2">ATCC 51573 / DSM 12127 / PCA</strain>
    </source>
</reference>
<dbReference type="OrthoDB" id="9798250at2"/>
<dbReference type="SUPFAM" id="SSF53448">
    <property type="entry name" value="Nucleotide-diphospho-sugar transferases"/>
    <property type="match status" value="1"/>
</dbReference>
<dbReference type="Pfam" id="PF09837">
    <property type="entry name" value="DUF2064"/>
    <property type="match status" value="1"/>
</dbReference>